<dbReference type="PANTHER" id="PTHR32024">
    <property type="entry name" value="TRK SYSTEM POTASSIUM UPTAKE PROTEIN TRKG-RELATED"/>
    <property type="match status" value="1"/>
</dbReference>
<feature type="binding site" evidence="13">
    <location>
        <position position="317"/>
    </location>
    <ligand>
        <name>K(+)</name>
        <dbReference type="ChEBI" id="CHEBI:29103"/>
    </ligand>
</feature>
<name>A0A853G651_9GAMM</name>
<dbReference type="Proteomes" id="UP000525329">
    <property type="component" value="Unassembled WGS sequence"/>
</dbReference>
<evidence type="ECO:0000256" key="6">
    <source>
        <dbReference type="ARBA" id="ARBA00022538"/>
    </source>
</evidence>
<keyword evidence="9 14" id="KW-1133">Transmembrane helix</keyword>
<feature type="binding site" evidence="13">
    <location>
        <position position="435"/>
    </location>
    <ligand>
        <name>K(+)</name>
        <dbReference type="ChEBI" id="CHEBI:29103"/>
    </ligand>
</feature>
<keyword evidence="8 12" id="KW-0630">Potassium</keyword>
<evidence type="ECO:0000313" key="16">
    <source>
        <dbReference type="Proteomes" id="UP000525329"/>
    </source>
</evidence>
<evidence type="ECO:0000256" key="11">
    <source>
        <dbReference type="ARBA" id="ARBA00023136"/>
    </source>
</evidence>
<feature type="transmembrane region" description="Helical" evidence="14">
    <location>
        <begin position="136"/>
        <end position="162"/>
    </location>
</feature>
<keyword evidence="5 12" id="KW-0997">Cell inner membrane</keyword>
<evidence type="ECO:0000256" key="12">
    <source>
        <dbReference type="PIRNR" id="PIRNR006247"/>
    </source>
</evidence>
<feature type="transmembrane region" description="Helical" evidence="14">
    <location>
        <begin position="69"/>
        <end position="90"/>
    </location>
</feature>
<evidence type="ECO:0000256" key="7">
    <source>
        <dbReference type="ARBA" id="ARBA00022692"/>
    </source>
</evidence>
<comment type="caution">
    <text evidence="15">The sequence shown here is derived from an EMBL/GenBank/DDBJ whole genome shotgun (WGS) entry which is preliminary data.</text>
</comment>
<protein>
    <recommendedName>
        <fullName evidence="12">Trk system potassium uptake protein</fullName>
    </recommendedName>
</protein>
<dbReference type="Pfam" id="PF02386">
    <property type="entry name" value="TrkH"/>
    <property type="match status" value="1"/>
</dbReference>
<evidence type="ECO:0000256" key="14">
    <source>
        <dbReference type="SAM" id="Phobius"/>
    </source>
</evidence>
<dbReference type="InterPro" id="IPR004772">
    <property type="entry name" value="TrkH"/>
</dbReference>
<keyword evidence="10 12" id="KW-0406">Ion transport</keyword>
<feature type="binding site" evidence="13">
    <location>
        <position position="112"/>
    </location>
    <ligand>
        <name>K(+)</name>
        <dbReference type="ChEBI" id="CHEBI:29103"/>
    </ligand>
</feature>
<accession>A0A853G651</accession>
<evidence type="ECO:0000256" key="13">
    <source>
        <dbReference type="PIRSR" id="PIRSR006247-1"/>
    </source>
</evidence>
<evidence type="ECO:0000256" key="8">
    <source>
        <dbReference type="ARBA" id="ARBA00022958"/>
    </source>
</evidence>
<feature type="transmembrane region" description="Helical" evidence="14">
    <location>
        <begin position="330"/>
        <end position="356"/>
    </location>
</feature>
<evidence type="ECO:0000313" key="15">
    <source>
        <dbReference type="EMBL" id="NYT52353.1"/>
    </source>
</evidence>
<evidence type="ECO:0000256" key="4">
    <source>
        <dbReference type="ARBA" id="ARBA00022475"/>
    </source>
</evidence>
<feature type="transmembrane region" description="Helical" evidence="14">
    <location>
        <begin position="12"/>
        <end position="31"/>
    </location>
</feature>
<reference evidence="15 16" key="1">
    <citation type="submission" date="2020-05" db="EMBL/GenBank/DDBJ databases">
        <title>Horizontal transmission and recombination maintain forever young bacterial symbiont genomes.</title>
        <authorList>
            <person name="Russell S.L."/>
            <person name="Pepper-Tunick E."/>
            <person name="Svedberg J."/>
            <person name="Byrne A."/>
            <person name="Ruelas Castillo J."/>
            <person name="Vollmers C."/>
            <person name="Beinart R.A."/>
            <person name="Corbett-Detig R."/>
        </authorList>
    </citation>
    <scope>NUCLEOTIDE SEQUENCE [LARGE SCALE GENOMIC DNA]</scope>
    <source>
        <strain evidence="15">Monterey_2004</strain>
    </source>
</reference>
<comment type="function">
    <text evidence="12">Low-affinity potassium transport system. Interacts with Trk system potassium uptake protein TrkA.</text>
</comment>
<dbReference type="AlphaFoldDB" id="A0A853G651"/>
<dbReference type="GO" id="GO:0005886">
    <property type="term" value="C:plasma membrane"/>
    <property type="evidence" value="ECO:0007669"/>
    <property type="project" value="UniProtKB-SubCell"/>
</dbReference>
<sequence length="482" mass="53498">MQFSIVFKTVGLLLMLFSLTQLPPIIVDFIYSQNETSYFITAFSLTLLSGFVLWLPFKNSTKYFRIREGVLVVVSFWLVLSLFATTPFLLSTSLEMSFSDAFFESMSGLTTTGATVLSGLDNLPKALLYYRQQLQWLGGMGIIVLAVAILPMLGVGGMELYHAESSGISKERLTPKLTQTAKALWKIYISLTVACALSYYFAGMDVFNAIGYSYSTIAIGGFSTHDVSIGYFNSYAIELVAIIFMLLAGINFSLHFLVWRKNNIFIYLKDSEFKTYLLILGISIMIISSYLFDTGYYKTIEESIRYGLFQSVSMVTTTGFVSTDFSLWPFVLPVFLIFVSFIGACAGSTGGGIKVVRILLMFKLAMQEIKKFIHPNAQINIKLNQKSVSENTLVSVWGFLSLYVIAFVVIMLMLMFSGLEQVSAFSAAAASINNLGPGLGDVSANYGGISDAAKWILSFSMLLGRLEVLTLMALLHKAFWRF</sequence>
<keyword evidence="13" id="KW-0479">Metal-binding</keyword>
<feature type="transmembrane region" description="Helical" evidence="14">
    <location>
        <begin position="183"/>
        <end position="202"/>
    </location>
</feature>
<keyword evidence="11 12" id="KW-0472">Membrane</keyword>
<gene>
    <name evidence="15" type="ORF">H0A74_02070</name>
</gene>
<dbReference type="EMBL" id="JACCHU010000001">
    <property type="protein sequence ID" value="NYT52353.1"/>
    <property type="molecule type" value="Genomic_DNA"/>
</dbReference>
<feature type="transmembrane region" description="Helical" evidence="14">
    <location>
        <begin position="37"/>
        <end position="57"/>
    </location>
</feature>
<feature type="binding site" evidence="13">
    <location>
        <position position="318"/>
    </location>
    <ligand>
        <name>K(+)</name>
        <dbReference type="ChEBI" id="CHEBI:29103"/>
    </ligand>
</feature>
<dbReference type="GO" id="GO:0046872">
    <property type="term" value="F:metal ion binding"/>
    <property type="evidence" value="ECO:0007669"/>
    <property type="project" value="UniProtKB-KW"/>
</dbReference>
<comment type="similarity">
    <text evidence="2 12">Belongs to the TrkH potassium transport family.</text>
</comment>
<feature type="transmembrane region" description="Helical" evidence="14">
    <location>
        <begin position="275"/>
        <end position="292"/>
    </location>
</feature>
<dbReference type="PANTHER" id="PTHR32024:SF2">
    <property type="entry name" value="TRK SYSTEM POTASSIUM UPTAKE PROTEIN TRKG-RELATED"/>
    <property type="match status" value="1"/>
</dbReference>
<evidence type="ECO:0000256" key="9">
    <source>
        <dbReference type="ARBA" id="ARBA00022989"/>
    </source>
</evidence>
<feature type="binding site" evidence="13">
    <location>
        <position position="111"/>
    </location>
    <ligand>
        <name>K(+)</name>
        <dbReference type="ChEBI" id="CHEBI:29103"/>
    </ligand>
</feature>
<dbReference type="PIRSF" id="PIRSF006247">
    <property type="entry name" value="TrkH"/>
    <property type="match status" value="1"/>
</dbReference>
<evidence type="ECO:0000256" key="1">
    <source>
        <dbReference type="ARBA" id="ARBA00004429"/>
    </source>
</evidence>
<keyword evidence="3 12" id="KW-0813">Transport</keyword>
<evidence type="ECO:0000256" key="2">
    <source>
        <dbReference type="ARBA" id="ARBA00009137"/>
    </source>
</evidence>
<dbReference type="GO" id="GO:0015379">
    <property type="term" value="F:potassium:chloride symporter activity"/>
    <property type="evidence" value="ECO:0007669"/>
    <property type="project" value="InterPro"/>
</dbReference>
<organism evidence="15 16">
    <name type="scientific">Candidatus Vesicomyosocius endoextente</name>
    <dbReference type="NCBI Taxonomy" id="2738853"/>
    <lineage>
        <taxon>Bacteria</taxon>
        <taxon>Pseudomonadati</taxon>
        <taxon>Pseudomonadota</taxon>
        <taxon>Gammaproteobacteria</taxon>
        <taxon>Candidatus Pseudothioglobaceae</taxon>
        <taxon>Candidatus Vesicomyidisocius</taxon>
    </lineage>
</organism>
<keyword evidence="4 12" id="KW-1003">Cell membrane</keyword>
<feature type="binding site" evidence="13">
    <location>
        <position position="219"/>
    </location>
    <ligand>
        <name>K(+)</name>
        <dbReference type="ChEBI" id="CHEBI:29103"/>
    </ligand>
</feature>
<dbReference type="InterPro" id="IPR003445">
    <property type="entry name" value="Cat_transpt"/>
</dbReference>
<proteinExistence type="inferred from homology"/>
<evidence type="ECO:0000256" key="3">
    <source>
        <dbReference type="ARBA" id="ARBA00022448"/>
    </source>
</evidence>
<feature type="transmembrane region" description="Helical" evidence="14">
    <location>
        <begin position="392"/>
        <end position="416"/>
    </location>
</feature>
<keyword evidence="7 14" id="KW-0812">Transmembrane</keyword>
<feature type="binding site" evidence="13">
    <location>
        <position position="220"/>
    </location>
    <ligand>
        <name>K(+)</name>
        <dbReference type="ChEBI" id="CHEBI:29103"/>
    </ligand>
</feature>
<keyword evidence="6 12" id="KW-0633">Potassium transport</keyword>
<feature type="transmembrane region" description="Helical" evidence="14">
    <location>
        <begin position="235"/>
        <end position="254"/>
    </location>
</feature>
<dbReference type="NCBIfam" id="TIGR00933">
    <property type="entry name" value="2a38"/>
    <property type="match status" value="1"/>
</dbReference>
<comment type="subcellular location">
    <subcellularLocation>
        <location evidence="1 12">Cell inner membrane</location>
        <topology evidence="1 12">Multi-pass membrane protein</topology>
    </subcellularLocation>
</comment>
<evidence type="ECO:0000256" key="10">
    <source>
        <dbReference type="ARBA" id="ARBA00023065"/>
    </source>
</evidence>
<evidence type="ECO:0000256" key="5">
    <source>
        <dbReference type="ARBA" id="ARBA00022519"/>
    </source>
</evidence>
<feature type="binding site" evidence="13">
    <location>
        <position position="434"/>
    </location>
    <ligand>
        <name>K(+)</name>
        <dbReference type="ChEBI" id="CHEBI:29103"/>
    </ligand>
</feature>